<evidence type="ECO:0000313" key="1">
    <source>
        <dbReference type="EMBL" id="GFQ87362.1"/>
    </source>
</evidence>
<name>A0A8X6I4D2_TRICU</name>
<dbReference type="Proteomes" id="UP000887116">
    <property type="component" value="Unassembled WGS sequence"/>
</dbReference>
<dbReference type="AlphaFoldDB" id="A0A8X6I4D2"/>
<proteinExistence type="predicted"/>
<keyword evidence="2" id="KW-1185">Reference proteome</keyword>
<gene>
    <name evidence="1" type="ORF">TNCT_639491</name>
</gene>
<reference evidence="1" key="1">
    <citation type="submission" date="2020-07" db="EMBL/GenBank/DDBJ databases">
        <title>Multicomponent nature underlies the extraordinary mechanical properties of spider dragline silk.</title>
        <authorList>
            <person name="Kono N."/>
            <person name="Nakamura H."/>
            <person name="Mori M."/>
            <person name="Yoshida Y."/>
            <person name="Ohtoshi R."/>
            <person name="Malay A.D."/>
            <person name="Moran D.A.P."/>
            <person name="Tomita M."/>
            <person name="Numata K."/>
            <person name="Arakawa K."/>
        </authorList>
    </citation>
    <scope>NUCLEOTIDE SEQUENCE</scope>
</reference>
<sequence>MLVDLSDISDLQYQSLAEMENVSVKPFLNLGVMAWFCEEIKIKYPYVEENYCYHFYLIKQCGLSAERDRLNITKEEDLRLKLTKLEPDINSLCNKHQVQGYYLILIFYC</sequence>
<comment type="caution">
    <text evidence="1">The sequence shown here is derived from an EMBL/GenBank/DDBJ whole genome shotgun (WGS) entry which is preliminary data.</text>
</comment>
<evidence type="ECO:0000313" key="2">
    <source>
        <dbReference type="Proteomes" id="UP000887116"/>
    </source>
</evidence>
<dbReference type="OrthoDB" id="6819312at2759"/>
<organism evidence="1 2">
    <name type="scientific">Trichonephila clavata</name>
    <name type="common">Joro spider</name>
    <name type="synonym">Nephila clavata</name>
    <dbReference type="NCBI Taxonomy" id="2740835"/>
    <lineage>
        <taxon>Eukaryota</taxon>
        <taxon>Metazoa</taxon>
        <taxon>Ecdysozoa</taxon>
        <taxon>Arthropoda</taxon>
        <taxon>Chelicerata</taxon>
        <taxon>Arachnida</taxon>
        <taxon>Araneae</taxon>
        <taxon>Araneomorphae</taxon>
        <taxon>Entelegynae</taxon>
        <taxon>Araneoidea</taxon>
        <taxon>Nephilidae</taxon>
        <taxon>Trichonephila</taxon>
    </lineage>
</organism>
<accession>A0A8X6I4D2</accession>
<protein>
    <submittedName>
        <fullName evidence="1">Uncharacterized protein</fullName>
    </submittedName>
</protein>
<dbReference type="EMBL" id="BMAO01033146">
    <property type="protein sequence ID" value="GFQ87362.1"/>
    <property type="molecule type" value="Genomic_DNA"/>
</dbReference>